<keyword evidence="9" id="KW-1015">Disulfide bond</keyword>
<keyword evidence="3 11" id="KW-0812">Transmembrane</keyword>
<dbReference type="AlphaFoldDB" id="A0A1I8P3H9"/>
<accession>A0A1I8P3H9</accession>
<keyword evidence="4" id="KW-0732">Signal</keyword>
<dbReference type="EnsemblMetazoa" id="SCAU004516-RA">
    <property type="protein sequence ID" value="SCAU004516-PA"/>
    <property type="gene ID" value="SCAU004516"/>
</dbReference>
<dbReference type="VEuPathDB" id="VectorBase:SCAU004516"/>
<dbReference type="CDD" id="cd00057">
    <property type="entry name" value="FA58C"/>
    <property type="match status" value="1"/>
</dbReference>
<dbReference type="SUPFAM" id="SSF49785">
    <property type="entry name" value="Galactose-binding domain-like"/>
    <property type="match status" value="1"/>
</dbReference>
<dbReference type="PROSITE" id="PS01285">
    <property type="entry name" value="FA58C_1"/>
    <property type="match status" value="1"/>
</dbReference>
<keyword evidence="8 11" id="KW-0472">Membrane</keyword>
<evidence type="ECO:0000256" key="2">
    <source>
        <dbReference type="ARBA" id="ARBA00022475"/>
    </source>
</evidence>
<dbReference type="InterPro" id="IPR000421">
    <property type="entry name" value="FA58C"/>
</dbReference>
<evidence type="ECO:0000256" key="4">
    <source>
        <dbReference type="ARBA" id="ARBA00022729"/>
    </source>
</evidence>
<keyword evidence="5" id="KW-0547">Nucleotide-binding</keyword>
<reference evidence="13" key="1">
    <citation type="submission" date="2020-05" db="UniProtKB">
        <authorList>
            <consortium name="EnsemblMetazoa"/>
        </authorList>
    </citation>
    <scope>IDENTIFICATION</scope>
    <source>
        <strain evidence="13">USDA</strain>
    </source>
</reference>
<evidence type="ECO:0000313" key="14">
    <source>
        <dbReference type="Proteomes" id="UP000095300"/>
    </source>
</evidence>
<dbReference type="InterPro" id="IPR008979">
    <property type="entry name" value="Galactose-bd-like_sf"/>
</dbReference>
<dbReference type="GO" id="GO:0005524">
    <property type="term" value="F:ATP binding"/>
    <property type="evidence" value="ECO:0007669"/>
    <property type="project" value="UniProtKB-KW"/>
</dbReference>
<evidence type="ECO:0000256" key="9">
    <source>
        <dbReference type="ARBA" id="ARBA00023157"/>
    </source>
</evidence>
<protein>
    <recommendedName>
        <fullName evidence="12">F5/8 type C domain-containing protein</fullName>
    </recommendedName>
</protein>
<evidence type="ECO:0000256" key="3">
    <source>
        <dbReference type="ARBA" id="ARBA00022692"/>
    </source>
</evidence>
<evidence type="ECO:0000256" key="10">
    <source>
        <dbReference type="ARBA" id="ARBA00023180"/>
    </source>
</evidence>
<dbReference type="PROSITE" id="PS50022">
    <property type="entry name" value="FA58C_3"/>
    <property type="match status" value="1"/>
</dbReference>
<dbReference type="OrthoDB" id="6071166at2759"/>
<dbReference type="InterPro" id="IPR048525">
    <property type="entry name" value="DDR1-2_DS-like"/>
</dbReference>
<proteinExistence type="predicted"/>
<feature type="domain" description="F5/8 type C" evidence="12">
    <location>
        <begin position="75"/>
        <end position="231"/>
    </location>
</feature>
<dbReference type="Proteomes" id="UP000095300">
    <property type="component" value="Unassembled WGS sequence"/>
</dbReference>
<organism evidence="13 14">
    <name type="scientific">Stomoxys calcitrans</name>
    <name type="common">Stable fly</name>
    <name type="synonym">Conops calcitrans</name>
    <dbReference type="NCBI Taxonomy" id="35570"/>
    <lineage>
        <taxon>Eukaryota</taxon>
        <taxon>Metazoa</taxon>
        <taxon>Ecdysozoa</taxon>
        <taxon>Arthropoda</taxon>
        <taxon>Hexapoda</taxon>
        <taxon>Insecta</taxon>
        <taxon>Pterygota</taxon>
        <taxon>Neoptera</taxon>
        <taxon>Endopterygota</taxon>
        <taxon>Diptera</taxon>
        <taxon>Brachycera</taxon>
        <taxon>Muscomorpha</taxon>
        <taxon>Muscoidea</taxon>
        <taxon>Muscidae</taxon>
        <taxon>Stomoxys</taxon>
    </lineage>
</organism>
<name>A0A1I8P3H9_STOCA</name>
<evidence type="ECO:0000313" key="13">
    <source>
        <dbReference type="EnsemblMetazoa" id="SCAU004516-PA"/>
    </source>
</evidence>
<dbReference type="Pfam" id="PF21114">
    <property type="entry name" value="DDR1-2_DS-like"/>
    <property type="match status" value="1"/>
</dbReference>
<evidence type="ECO:0000256" key="7">
    <source>
        <dbReference type="ARBA" id="ARBA00022989"/>
    </source>
</evidence>
<dbReference type="Pfam" id="PF00754">
    <property type="entry name" value="F5_F8_type_C"/>
    <property type="match status" value="1"/>
</dbReference>
<evidence type="ECO:0000256" key="1">
    <source>
        <dbReference type="ARBA" id="ARBA00004251"/>
    </source>
</evidence>
<comment type="subcellular location">
    <subcellularLocation>
        <location evidence="1">Cell membrane</location>
        <topology evidence="1">Single-pass type I membrane protein</topology>
    </subcellularLocation>
</comment>
<evidence type="ECO:0000256" key="8">
    <source>
        <dbReference type="ARBA" id="ARBA00023136"/>
    </source>
</evidence>
<keyword evidence="7 11" id="KW-1133">Transmembrane helix</keyword>
<dbReference type="GO" id="GO:0005886">
    <property type="term" value="C:plasma membrane"/>
    <property type="evidence" value="ECO:0007669"/>
    <property type="project" value="UniProtKB-SubCell"/>
</dbReference>
<dbReference type="FunFam" id="2.60.120.1190:FF:000003">
    <property type="entry name" value="Discoidin domain-containing receptor 2"/>
    <property type="match status" value="1"/>
</dbReference>
<evidence type="ECO:0000256" key="5">
    <source>
        <dbReference type="ARBA" id="ARBA00022741"/>
    </source>
</evidence>
<dbReference type="Gene3D" id="2.60.120.260">
    <property type="entry name" value="Galactose-binding domain-like"/>
    <property type="match status" value="1"/>
</dbReference>
<dbReference type="PANTHER" id="PTHR24543">
    <property type="entry name" value="MULTICOPPER OXIDASE-RELATED"/>
    <property type="match status" value="1"/>
</dbReference>
<dbReference type="PROSITE" id="PS01286">
    <property type="entry name" value="FA58C_2"/>
    <property type="match status" value="1"/>
</dbReference>
<dbReference type="PANTHER" id="PTHR24543:SF291">
    <property type="entry name" value="SMOKE ALARM, ISOFORM D"/>
    <property type="match status" value="1"/>
</dbReference>
<keyword evidence="14" id="KW-1185">Reference proteome</keyword>
<evidence type="ECO:0000256" key="6">
    <source>
        <dbReference type="ARBA" id="ARBA00022840"/>
    </source>
</evidence>
<feature type="transmembrane region" description="Helical" evidence="11">
    <location>
        <begin position="484"/>
        <end position="507"/>
    </location>
</feature>
<evidence type="ECO:0000256" key="11">
    <source>
        <dbReference type="SAM" id="Phobius"/>
    </source>
</evidence>
<keyword evidence="2" id="KW-1003">Cell membrane</keyword>
<evidence type="ECO:0000259" key="12">
    <source>
        <dbReference type="PROSITE" id="PS50022"/>
    </source>
</evidence>
<keyword evidence="10" id="KW-0325">Glycoprotein</keyword>
<keyword evidence="6" id="KW-0067">ATP-binding</keyword>
<dbReference type="Gene3D" id="2.60.120.1190">
    <property type="match status" value="1"/>
</dbReference>
<gene>
    <name evidence="13" type="primary">106090654</name>
</gene>
<dbReference type="FunFam" id="2.60.120.260:FF:000130">
    <property type="entry name" value="Discoidin domain-containing receptor 2"/>
    <property type="match status" value="1"/>
</dbReference>
<dbReference type="SMART" id="SM00231">
    <property type="entry name" value="FA58C"/>
    <property type="match status" value="1"/>
</dbReference>
<sequence>MAKTKTTASLQRQLTLTSANASTIKTNSTSITTTTNTTTCKKMFSRQCLSYQLLTLISVVLYQATHAHAFDIATCNMPLGMESGTITDAQITASSAHDTGFVGPQHARLKTDNNGGAWCPKHMVSNALKEYLQVDLLSVHVITAVRTQGRFGKGQGQEYTEAYVLEYWRPGFTSWKRWKNTQGKEILPGNINTYSEVENTLQPIIFASKLRIYPYGLYDRTVCLRAEIVGCPWEEGIVSYSIPKGVQRGMEVDLSDKTYDGNEQGDRYVDGLGQLVDGQKGKDNFRTDIHGFGKGYEWIGWRNDTPGLVGKPVEIVFEFDTVRNFSAIVLHTNNMFTKDVQVFVHAKVFFSIGGRHFSGEPVHFSYMPDTIMDHARDVTIKLHHRVGKYLKINLYFAVKWIMLSEISFVSVPAVGNFTDEQEQRGALLPQDTREYPLQSNEYHHNNKNGGKTPTTTLNGERNYNNGPQLIAPKPIDQEPSDENFIGVVIVVLTAIIILLVAIILFIVSRTKRARGSNVLDAFQYSFNPNTLGGNVDKHRPNGTGIKASVDDNDSIGKNSLYHEPFNVNMYTSGVNGYAAVNDLQCNMTPDYTDVPEGGYAVPHMQDYMPSKMSNSTPGGYVNVRRTPPPPLSSIFPRPPQVPPPPMEKYYATTAIFKPIKGHSGSNTMSSKASSNLSNEHNYDDNMGTMNSQSTAPMINPYNTATVGAGGVVGGGGGGGGGGMNNANNSDSMQFQRARTYNFRSYPDNL</sequence>